<dbReference type="SMART" id="SM00184">
    <property type="entry name" value="RING"/>
    <property type="match status" value="1"/>
</dbReference>
<dbReference type="InterPro" id="IPR013083">
    <property type="entry name" value="Znf_RING/FYVE/PHD"/>
</dbReference>
<keyword evidence="1" id="KW-0862">Zinc</keyword>
<dbReference type="Gene3D" id="3.30.40.10">
    <property type="entry name" value="Zinc/RING finger domain, C3HC4 (zinc finger)"/>
    <property type="match status" value="1"/>
</dbReference>
<feature type="region of interest" description="Disordered" evidence="2">
    <location>
        <begin position="395"/>
        <end position="443"/>
    </location>
</feature>
<dbReference type="Proteomes" id="UP000230069">
    <property type="component" value="Unassembled WGS sequence"/>
</dbReference>
<evidence type="ECO:0000256" key="1">
    <source>
        <dbReference type="PROSITE-ProRule" id="PRU00175"/>
    </source>
</evidence>
<keyword evidence="5" id="KW-1185">Reference proteome</keyword>
<dbReference type="OrthoDB" id="8062037at2759"/>
<keyword evidence="1" id="KW-0479">Metal-binding</keyword>
<dbReference type="InterPro" id="IPR001841">
    <property type="entry name" value="Znf_RING"/>
</dbReference>
<evidence type="ECO:0000313" key="4">
    <source>
        <dbReference type="EMBL" id="PIA61426.1"/>
    </source>
</evidence>
<dbReference type="PANTHER" id="PTHR46798">
    <property type="entry name" value="OS09G0511500 PROTEIN"/>
    <property type="match status" value="1"/>
</dbReference>
<dbReference type="Pfam" id="PF13639">
    <property type="entry name" value="zf-RING_2"/>
    <property type="match status" value="1"/>
</dbReference>
<organism evidence="4 5">
    <name type="scientific">Aquilegia coerulea</name>
    <name type="common">Rocky mountain columbine</name>
    <dbReference type="NCBI Taxonomy" id="218851"/>
    <lineage>
        <taxon>Eukaryota</taxon>
        <taxon>Viridiplantae</taxon>
        <taxon>Streptophyta</taxon>
        <taxon>Embryophyta</taxon>
        <taxon>Tracheophyta</taxon>
        <taxon>Spermatophyta</taxon>
        <taxon>Magnoliopsida</taxon>
        <taxon>Ranunculales</taxon>
        <taxon>Ranunculaceae</taxon>
        <taxon>Thalictroideae</taxon>
        <taxon>Aquilegia</taxon>
    </lineage>
</organism>
<dbReference type="FunCoup" id="A0A2G5F0C3">
    <property type="interactions" value="2438"/>
</dbReference>
<gene>
    <name evidence="4" type="ORF">AQUCO_00300739v1</name>
</gene>
<dbReference type="InParanoid" id="A0A2G5F0C3"/>
<dbReference type="GO" id="GO:0004842">
    <property type="term" value="F:ubiquitin-protein transferase activity"/>
    <property type="evidence" value="ECO:0007669"/>
    <property type="project" value="InterPro"/>
</dbReference>
<dbReference type="PROSITE" id="PS50089">
    <property type="entry name" value="ZF_RING_2"/>
    <property type="match status" value="1"/>
</dbReference>
<reference evidence="4 5" key="1">
    <citation type="submission" date="2017-09" db="EMBL/GenBank/DDBJ databases">
        <title>WGS assembly of Aquilegia coerulea Goldsmith.</title>
        <authorList>
            <person name="Hodges S."/>
            <person name="Kramer E."/>
            <person name="Nordborg M."/>
            <person name="Tomkins J."/>
            <person name="Borevitz J."/>
            <person name="Derieg N."/>
            <person name="Yan J."/>
            <person name="Mihaltcheva S."/>
            <person name="Hayes R.D."/>
            <person name="Rokhsar D."/>
        </authorList>
    </citation>
    <scope>NUCLEOTIDE SEQUENCE [LARGE SCALE GENOMIC DNA]</scope>
    <source>
        <strain evidence="5">cv. Goldsmith</strain>
    </source>
</reference>
<evidence type="ECO:0000259" key="3">
    <source>
        <dbReference type="PROSITE" id="PS50089"/>
    </source>
</evidence>
<dbReference type="AlphaFoldDB" id="A0A2G5F0C3"/>
<keyword evidence="1" id="KW-0863">Zinc-finger</keyword>
<accession>A0A2G5F0C3</accession>
<dbReference type="PANTHER" id="PTHR46798:SF3">
    <property type="entry name" value="RING FINGER FAMILY PROTEIN"/>
    <property type="match status" value="1"/>
</dbReference>
<dbReference type="SUPFAM" id="SSF57850">
    <property type="entry name" value="RING/U-box"/>
    <property type="match status" value="1"/>
</dbReference>
<feature type="domain" description="RING-type" evidence="3">
    <location>
        <begin position="33"/>
        <end position="78"/>
    </location>
</feature>
<sequence>MDCDSIMEDQDGKVRSMLPTNSVGVGGVSLSVCSICLEGVLENKGRSIAKLHCNHEFHLDCIGSAFNVKGVMQCPNCRKIEKGQWLFSTGTRSCPDFSVEDWAHDEDLYDPSYSEIPLGLQWCPYSGLNRLSSSFEEGEPPSTAYHELMGHHAIFAEHTATPSSGHSCPYVAYFQLQPSSSSSNESNSEGAGFGHPWSGLSGPSEISTSHAFATVDLHYHSWDHHPSSFTSGTEPASVPPAALRSIRSDSDGMARSGSYVHPFLFSHGSGPRTGSSFISSMVPPVPSSISRTHERVQQGLHAYHQVPPNSTGMRSPIYPSVRRSGAPRGMPPVGPVASSSDSGFVVFPPAGSSGRTHQEADNPLRNRFYAWERDRFAPFPLIPVDRESSWWGPFHQPTSGSDSNNRSSNHWHRHGSERTASQNRAESSSYQPVNPSGRLHPFI</sequence>
<evidence type="ECO:0000313" key="5">
    <source>
        <dbReference type="Proteomes" id="UP000230069"/>
    </source>
</evidence>
<dbReference type="GO" id="GO:0008270">
    <property type="term" value="F:zinc ion binding"/>
    <property type="evidence" value="ECO:0007669"/>
    <property type="project" value="UniProtKB-KW"/>
</dbReference>
<protein>
    <recommendedName>
        <fullName evidence="3">RING-type domain-containing protein</fullName>
    </recommendedName>
</protein>
<dbReference type="InterPro" id="IPR044274">
    <property type="entry name" value="RFI2"/>
</dbReference>
<name>A0A2G5F0C3_AQUCA</name>
<proteinExistence type="predicted"/>
<feature type="compositionally biased region" description="Polar residues" evidence="2">
    <location>
        <begin position="418"/>
        <end position="434"/>
    </location>
</feature>
<feature type="compositionally biased region" description="Polar residues" evidence="2">
    <location>
        <begin position="396"/>
        <end position="408"/>
    </location>
</feature>
<evidence type="ECO:0000256" key="2">
    <source>
        <dbReference type="SAM" id="MobiDB-lite"/>
    </source>
</evidence>
<dbReference type="STRING" id="218851.A0A2G5F0C3"/>
<dbReference type="EMBL" id="KZ305020">
    <property type="protein sequence ID" value="PIA61426.1"/>
    <property type="molecule type" value="Genomic_DNA"/>
</dbReference>